<dbReference type="EMBL" id="CADIKF010000087">
    <property type="protein sequence ID" value="CAB3771912.1"/>
    <property type="molecule type" value="Genomic_DNA"/>
</dbReference>
<organism evidence="2 3">
    <name type="scientific">Paraburkholderia solisilvae</name>
    <dbReference type="NCBI Taxonomy" id="624376"/>
    <lineage>
        <taxon>Bacteria</taxon>
        <taxon>Pseudomonadati</taxon>
        <taxon>Pseudomonadota</taxon>
        <taxon>Betaproteobacteria</taxon>
        <taxon>Burkholderiales</taxon>
        <taxon>Burkholderiaceae</taxon>
        <taxon>Paraburkholderia</taxon>
    </lineage>
</organism>
<proteinExistence type="predicted"/>
<name>A0A6J5F2W4_9BURK</name>
<evidence type="ECO:0000313" key="2">
    <source>
        <dbReference type="EMBL" id="CAB3771912.1"/>
    </source>
</evidence>
<feature type="region of interest" description="Disordered" evidence="1">
    <location>
        <begin position="54"/>
        <end position="77"/>
    </location>
</feature>
<dbReference type="Proteomes" id="UP000494329">
    <property type="component" value="Unassembled WGS sequence"/>
</dbReference>
<keyword evidence="3" id="KW-1185">Reference proteome</keyword>
<dbReference type="AlphaFoldDB" id="A0A6J5F2W4"/>
<feature type="compositionally biased region" description="Low complexity" evidence="1">
    <location>
        <begin position="54"/>
        <end position="67"/>
    </location>
</feature>
<evidence type="ECO:0000256" key="1">
    <source>
        <dbReference type="SAM" id="MobiDB-lite"/>
    </source>
</evidence>
<sequence length="207" mass="22230">MRCLISMRSGFFSRRPVSEPILPSSVAENSIVWREAGVAATIVSMSSIKPMSSMRSASSSTSICSSDRSIRPRSRWSSRRPGVATRISGFFASSINCWPYATPPRMLTVRSLRRCLPYVDAAVVTCIASSRVGVSTSRPGRATGCCGRRVRRSPCASRGSRGAWPWVFCSCAKRSIAGSMKAAVLPEPVGLDTSRSRPAMPAGIACC</sequence>
<evidence type="ECO:0000313" key="3">
    <source>
        <dbReference type="Proteomes" id="UP000494329"/>
    </source>
</evidence>
<protein>
    <submittedName>
        <fullName evidence="2">Uncharacterized protein</fullName>
    </submittedName>
</protein>
<reference evidence="2 3" key="1">
    <citation type="submission" date="2020-04" db="EMBL/GenBank/DDBJ databases">
        <authorList>
            <person name="De Canck E."/>
        </authorList>
    </citation>
    <scope>NUCLEOTIDE SEQUENCE [LARGE SCALE GENOMIC DNA]</scope>
    <source>
        <strain evidence="2 3">LMG 29739</strain>
    </source>
</reference>
<gene>
    <name evidence="2" type="ORF">LMG29739_06150</name>
</gene>
<accession>A0A6J5F2W4</accession>